<feature type="binding site" evidence="4 6">
    <location>
        <position position="136"/>
    </location>
    <ligand>
        <name>substrate</name>
    </ligand>
</feature>
<evidence type="ECO:0000313" key="9">
    <source>
        <dbReference type="EMBL" id="CEJ06305.1"/>
    </source>
</evidence>
<dbReference type="InterPro" id="IPR029066">
    <property type="entry name" value="PLP-binding_barrel"/>
</dbReference>
<reference evidence="9" key="1">
    <citation type="submission" date="2014-11" db="EMBL/GenBank/DDBJ databases">
        <authorList>
            <person name="Hornung B.V."/>
        </authorList>
    </citation>
    <scope>NUCLEOTIDE SEQUENCE</scope>
    <source>
        <strain evidence="9">INE</strain>
    </source>
</reference>
<evidence type="ECO:0000256" key="1">
    <source>
        <dbReference type="ARBA" id="ARBA00001933"/>
    </source>
</evidence>
<comment type="pathway">
    <text evidence="4">Amino-acid biosynthesis; D-alanine biosynthesis; D-alanine from L-alanine: step 1/1.</text>
</comment>
<dbReference type="GO" id="GO:0030632">
    <property type="term" value="P:D-alanine biosynthetic process"/>
    <property type="evidence" value="ECO:0007669"/>
    <property type="project" value="UniProtKB-UniRule"/>
</dbReference>
<dbReference type="NCBIfam" id="TIGR00492">
    <property type="entry name" value="alr"/>
    <property type="match status" value="1"/>
</dbReference>
<dbReference type="InterPro" id="IPR000821">
    <property type="entry name" value="Ala_racemase"/>
</dbReference>
<evidence type="ECO:0000259" key="7">
    <source>
        <dbReference type="SMART" id="SM01005"/>
    </source>
</evidence>
<dbReference type="PANTHER" id="PTHR30511">
    <property type="entry name" value="ALANINE RACEMASE"/>
    <property type="match status" value="1"/>
</dbReference>
<evidence type="ECO:0000313" key="10">
    <source>
        <dbReference type="Proteomes" id="UP001071230"/>
    </source>
</evidence>
<feature type="active site" description="Proton acceptor; specific for D-alanine" evidence="4">
    <location>
        <position position="38"/>
    </location>
</feature>
<comment type="cofactor">
    <cofactor evidence="1 4 5">
        <name>pyridoxal 5'-phosphate</name>
        <dbReference type="ChEBI" id="CHEBI:597326"/>
    </cofactor>
</comment>
<dbReference type="EC" id="5.1.1.1" evidence="4"/>
<dbReference type="FunFam" id="3.20.20.10:FF:000002">
    <property type="entry name" value="Alanine racemase"/>
    <property type="match status" value="1"/>
</dbReference>
<dbReference type="EMBL" id="LR746496">
    <property type="protein sequence ID" value="CAA7599754.1"/>
    <property type="molecule type" value="Genomic_DNA"/>
</dbReference>
<comment type="similarity">
    <text evidence="4">Belongs to the alanine racemase family.</text>
</comment>
<dbReference type="SUPFAM" id="SSF50621">
    <property type="entry name" value="Alanine racemase C-terminal domain-like"/>
    <property type="match status" value="1"/>
</dbReference>
<feature type="modified residue" description="N6-(pyridoxal phosphate)lysine" evidence="4 5">
    <location>
        <position position="38"/>
    </location>
</feature>
<reference evidence="8" key="2">
    <citation type="submission" date="2020-01" db="EMBL/GenBank/DDBJ databases">
        <authorList>
            <person name="Hornung B."/>
        </authorList>
    </citation>
    <scope>NUCLEOTIDE SEQUENCE</scope>
    <source>
        <strain evidence="8">PacBioINE</strain>
    </source>
</reference>
<dbReference type="InterPro" id="IPR009006">
    <property type="entry name" value="Ala_racemase/Decarboxylase_C"/>
</dbReference>
<evidence type="ECO:0000256" key="2">
    <source>
        <dbReference type="ARBA" id="ARBA00022898"/>
    </source>
</evidence>
<feature type="active site" description="Proton acceptor; specific for L-alanine" evidence="4">
    <location>
        <position position="265"/>
    </location>
</feature>
<dbReference type="PROSITE" id="PS00395">
    <property type="entry name" value="ALANINE_RACEMASE"/>
    <property type="match status" value="1"/>
</dbReference>
<proteinExistence type="inferred from homology"/>
<evidence type="ECO:0000256" key="4">
    <source>
        <dbReference type="HAMAP-Rule" id="MF_01201"/>
    </source>
</evidence>
<dbReference type="InterPro" id="IPR001608">
    <property type="entry name" value="Ala_racemase_N"/>
</dbReference>
<evidence type="ECO:0000256" key="3">
    <source>
        <dbReference type="ARBA" id="ARBA00023235"/>
    </source>
</evidence>
<keyword evidence="2 4" id="KW-0663">Pyridoxal phosphate</keyword>
<keyword evidence="10" id="KW-1185">Reference proteome</keyword>
<dbReference type="Gene3D" id="3.20.20.10">
    <property type="entry name" value="Alanine racemase"/>
    <property type="match status" value="1"/>
</dbReference>
<evidence type="ECO:0000256" key="5">
    <source>
        <dbReference type="PIRSR" id="PIRSR600821-50"/>
    </source>
</evidence>
<feature type="domain" description="Alanine racemase C-terminal" evidence="7">
    <location>
        <begin position="244"/>
        <end position="374"/>
    </location>
</feature>
<protein>
    <recommendedName>
        <fullName evidence="4">Alanine racemase</fullName>
        <ecNumber evidence="4">5.1.1.1</ecNumber>
    </recommendedName>
</protein>
<dbReference type="Pfam" id="PF01168">
    <property type="entry name" value="Ala_racemase_N"/>
    <property type="match status" value="1"/>
</dbReference>
<dbReference type="SMART" id="SM01005">
    <property type="entry name" value="Ala_racemase_C"/>
    <property type="match status" value="1"/>
</dbReference>
<dbReference type="HAMAP" id="MF_01201">
    <property type="entry name" value="Ala_racemase"/>
    <property type="match status" value="1"/>
</dbReference>
<dbReference type="GO" id="GO:0030170">
    <property type="term" value="F:pyridoxal phosphate binding"/>
    <property type="evidence" value="ECO:0007669"/>
    <property type="project" value="UniProtKB-UniRule"/>
</dbReference>
<dbReference type="CDD" id="cd00430">
    <property type="entry name" value="PLPDE_III_AR"/>
    <property type="match status" value="1"/>
</dbReference>
<dbReference type="KEGG" id="aacx:DEACI_0381"/>
<dbReference type="Gene3D" id="2.40.37.10">
    <property type="entry name" value="Lyase, Ornithine Decarboxylase, Chain A, domain 1"/>
    <property type="match status" value="1"/>
</dbReference>
<comment type="catalytic activity">
    <reaction evidence="4">
        <text>L-alanine = D-alanine</text>
        <dbReference type="Rhea" id="RHEA:20249"/>
        <dbReference type="ChEBI" id="CHEBI:57416"/>
        <dbReference type="ChEBI" id="CHEBI:57972"/>
        <dbReference type="EC" id="5.1.1.1"/>
    </reaction>
</comment>
<dbReference type="Proteomes" id="UP000836597">
    <property type="component" value="Chromosome"/>
</dbReference>
<name>A0A8S0WL09_9FIRM</name>
<feature type="binding site" evidence="4 6">
    <location>
        <position position="338"/>
    </location>
    <ligand>
        <name>substrate</name>
    </ligand>
</feature>
<evidence type="ECO:0000313" key="8">
    <source>
        <dbReference type="EMBL" id="CAA7599754.1"/>
    </source>
</evidence>
<dbReference type="GO" id="GO:0008784">
    <property type="term" value="F:alanine racemase activity"/>
    <property type="evidence" value="ECO:0007669"/>
    <property type="project" value="UniProtKB-UniRule"/>
</dbReference>
<keyword evidence="3 4" id="KW-0413">Isomerase</keyword>
<sequence length="414" mass="45390">MKDMARAWIEVNLDAVAANYRAAVKLLRPGSRCMAVVKADGYGLGAVQVALVLQECGCQAFAVTSVEEGLVLREHGVKGIILVLGPSMRTEWTAALSSGLQLSISDQTSVAELDALAGKLGVRAEIHIKLETGMGRTGFPPTEMEKLASRLREAENLAVMGVYTHFARAAQRDRTYTERQYKVFLDATARLASAGVRPQWKHVCNSAAFLDFPDWHLDFVRLGTLLVGHLPGAGFHGRVTLRDPWAVKCRVLSVRRVAKGTCVGYQSTYRTGAETQLAVIPVGYADGFGLEPRLVPQGWVDLLKIIVKNLALMFGVVLGREKVSLCGRTVRVAGKIGMQLTILDVGLDECRPGDEVCLPLRRTSANPRLLRLYLREGRIFAERRLKEGFSRVDQEYPMLRDDPAGMNGKADTAD</sequence>
<dbReference type="Proteomes" id="UP001071230">
    <property type="component" value="Unassembled WGS sequence"/>
</dbReference>
<accession>A0A8S0WL09</accession>
<organism evidence="8">
    <name type="scientific">Acididesulfobacillus acetoxydans</name>
    <dbReference type="NCBI Taxonomy" id="1561005"/>
    <lineage>
        <taxon>Bacteria</taxon>
        <taxon>Bacillati</taxon>
        <taxon>Bacillota</taxon>
        <taxon>Clostridia</taxon>
        <taxon>Eubacteriales</taxon>
        <taxon>Peptococcaceae</taxon>
        <taxon>Acididesulfobacillus</taxon>
    </lineage>
</organism>
<dbReference type="SUPFAM" id="SSF51419">
    <property type="entry name" value="PLP-binding barrel"/>
    <property type="match status" value="1"/>
</dbReference>
<dbReference type="EMBL" id="CDGJ01000019">
    <property type="protein sequence ID" value="CEJ06305.1"/>
    <property type="molecule type" value="Genomic_DNA"/>
</dbReference>
<dbReference type="PRINTS" id="PR00992">
    <property type="entry name" value="ALARACEMASE"/>
</dbReference>
<dbReference type="InterPro" id="IPR011079">
    <property type="entry name" value="Ala_racemase_C"/>
</dbReference>
<comment type="function">
    <text evidence="4">Catalyzes the interconversion of L-alanine and D-alanine. May also act on other amino acids.</text>
</comment>
<dbReference type="GO" id="GO:0005829">
    <property type="term" value="C:cytosol"/>
    <property type="evidence" value="ECO:0007669"/>
    <property type="project" value="TreeGrafter"/>
</dbReference>
<dbReference type="AlphaFoldDB" id="A0A8S0WL09"/>
<dbReference type="Pfam" id="PF00842">
    <property type="entry name" value="Ala_racemase_C"/>
    <property type="match status" value="1"/>
</dbReference>
<gene>
    <name evidence="8" type="ORF">DEACI_0381</name>
    <name evidence="9" type="ORF">DEACI_0753</name>
</gene>
<dbReference type="PANTHER" id="PTHR30511:SF0">
    <property type="entry name" value="ALANINE RACEMASE, CATABOLIC-RELATED"/>
    <property type="match status" value="1"/>
</dbReference>
<dbReference type="InterPro" id="IPR020622">
    <property type="entry name" value="Ala_racemase_pyridoxalP-BS"/>
</dbReference>
<evidence type="ECO:0000256" key="6">
    <source>
        <dbReference type="PIRSR" id="PIRSR600821-52"/>
    </source>
</evidence>